<reference evidence="1" key="1">
    <citation type="submission" date="2023-07" db="EMBL/GenBank/DDBJ databases">
        <title>draft genome sequence of fig (Ficus carica).</title>
        <authorList>
            <person name="Takahashi T."/>
            <person name="Nishimura K."/>
        </authorList>
    </citation>
    <scope>NUCLEOTIDE SEQUENCE</scope>
</reference>
<keyword evidence="2" id="KW-1185">Reference proteome</keyword>
<proteinExistence type="predicted"/>
<accession>A0AA88E0P9</accession>
<dbReference type="Proteomes" id="UP001187192">
    <property type="component" value="Unassembled WGS sequence"/>
</dbReference>
<dbReference type="EMBL" id="BTGU01000251">
    <property type="protein sequence ID" value="GMN65649.1"/>
    <property type="molecule type" value="Genomic_DNA"/>
</dbReference>
<protein>
    <submittedName>
        <fullName evidence="1">Uncharacterized protein</fullName>
    </submittedName>
</protein>
<comment type="caution">
    <text evidence="1">The sequence shown here is derived from an EMBL/GenBank/DDBJ whole genome shotgun (WGS) entry which is preliminary data.</text>
</comment>
<gene>
    <name evidence="1" type="ORF">TIFTF001_034722</name>
</gene>
<evidence type="ECO:0000313" key="1">
    <source>
        <dbReference type="EMBL" id="GMN65649.1"/>
    </source>
</evidence>
<evidence type="ECO:0000313" key="2">
    <source>
        <dbReference type="Proteomes" id="UP001187192"/>
    </source>
</evidence>
<organism evidence="1 2">
    <name type="scientific">Ficus carica</name>
    <name type="common">Common fig</name>
    <dbReference type="NCBI Taxonomy" id="3494"/>
    <lineage>
        <taxon>Eukaryota</taxon>
        <taxon>Viridiplantae</taxon>
        <taxon>Streptophyta</taxon>
        <taxon>Embryophyta</taxon>
        <taxon>Tracheophyta</taxon>
        <taxon>Spermatophyta</taxon>
        <taxon>Magnoliopsida</taxon>
        <taxon>eudicotyledons</taxon>
        <taxon>Gunneridae</taxon>
        <taxon>Pentapetalae</taxon>
        <taxon>rosids</taxon>
        <taxon>fabids</taxon>
        <taxon>Rosales</taxon>
        <taxon>Moraceae</taxon>
        <taxon>Ficeae</taxon>
        <taxon>Ficus</taxon>
    </lineage>
</organism>
<sequence>MIKLVIKKCSFIVDHACDQGMFFFRIDHTCDQGVFSFEVDHACDKKSSALELIMLVIKEFSFGVDLACDQLVDNACYQSVQLWS</sequence>
<dbReference type="AlphaFoldDB" id="A0AA88E0P9"/>
<name>A0AA88E0P9_FICCA</name>